<dbReference type="SMART" id="SM00268">
    <property type="entry name" value="ACTIN"/>
    <property type="match status" value="1"/>
</dbReference>
<dbReference type="Gene3D" id="3.90.640.10">
    <property type="entry name" value="Actin, Chain A, domain 4"/>
    <property type="match status" value="1"/>
</dbReference>
<dbReference type="InterPro" id="IPR043129">
    <property type="entry name" value="ATPase_NBD"/>
</dbReference>
<accession>A0A2P8A2X7</accession>
<dbReference type="Proteomes" id="UP000243723">
    <property type="component" value="Unassembled WGS sequence"/>
</dbReference>
<dbReference type="AlphaFoldDB" id="A0A2P8A2X7"/>
<dbReference type="STRING" id="40998.A0A2P8A2X7"/>
<comment type="similarity">
    <text evidence="1">Belongs to the actin family.</text>
</comment>
<protein>
    <recommendedName>
        <fullName evidence="5">Actin-like ATPase domain-containing protein</fullName>
    </recommendedName>
</protein>
<dbReference type="OrthoDB" id="337660at2759"/>
<feature type="region of interest" description="Disordered" evidence="2">
    <location>
        <begin position="22"/>
        <end position="43"/>
    </location>
</feature>
<dbReference type="SUPFAM" id="SSF53067">
    <property type="entry name" value="Actin-like ATPase domain"/>
    <property type="match status" value="2"/>
</dbReference>
<organism evidence="3 4">
    <name type="scientific">Elsinoe australis</name>
    <dbReference type="NCBI Taxonomy" id="40998"/>
    <lineage>
        <taxon>Eukaryota</taxon>
        <taxon>Fungi</taxon>
        <taxon>Dikarya</taxon>
        <taxon>Ascomycota</taxon>
        <taxon>Pezizomycotina</taxon>
        <taxon>Dothideomycetes</taxon>
        <taxon>Dothideomycetidae</taxon>
        <taxon>Myriangiales</taxon>
        <taxon>Elsinoaceae</taxon>
        <taxon>Elsinoe</taxon>
    </lineage>
</organism>
<dbReference type="Pfam" id="PF00022">
    <property type="entry name" value="Actin"/>
    <property type="match status" value="1"/>
</dbReference>
<evidence type="ECO:0000313" key="3">
    <source>
        <dbReference type="EMBL" id="PSK54822.1"/>
    </source>
</evidence>
<keyword evidence="4" id="KW-1185">Reference proteome</keyword>
<evidence type="ECO:0000256" key="1">
    <source>
        <dbReference type="RuleBase" id="RU000487"/>
    </source>
</evidence>
<name>A0A2P8A2X7_9PEZI</name>
<feature type="compositionally biased region" description="Basic and acidic residues" evidence="2">
    <location>
        <begin position="444"/>
        <end position="454"/>
    </location>
</feature>
<sequence>MAAADLLAQRSPAGRARPAFAALQGPATPGSPHTPLLSRSLSSQYGSPGSYRVDDEHVIYQIGSRYVRVGFAGEPCPKAVWQFCPDTGKRAGDYSKWTIARRSDDTQDKDIATDWELWDYDLVNLDIGLVEDKLERALRVLHRKHLLLDLKNRTAVVALSPCLPNPLVELSLKAIFTGVNSPKSAYLMSNPVLTAVAAGLRSALVVDIGWHETAVTAVYEYREVLQRRSIRSGKMLARETGEMLRELQQPSATTPPFSAIDTICKKLLWCRSRNQPTDLAAEGASNVQVDLGVPGGIKVPFSKLAVPTEKSFFEPLEKSHLTDDHDKSLPQLIWKALVDLPFDVRAICVSRIVVTGGVSEVPGLKSRVIEEVGTLVESRGWDPVQSYRSAKCIPRRGLSQGTGPALGTGDSPSTLEENQDDANQFQGEEAVTNGSRTEEETDEITEKLERDASRSRPKVVKGKVRGVESLGPWAGASLMGHLKIEGSIEIKKDDFLKSGMNILGYPI</sequence>
<gene>
    <name evidence="3" type="ORF">B9Z65_3911</name>
</gene>
<comment type="caution">
    <text evidence="3">The sequence shown here is derived from an EMBL/GenBank/DDBJ whole genome shotgun (WGS) entry which is preliminary data.</text>
</comment>
<feature type="compositionally biased region" description="Polar residues" evidence="2">
    <location>
        <begin position="410"/>
        <end position="426"/>
    </location>
</feature>
<dbReference type="PANTHER" id="PTHR11937">
    <property type="entry name" value="ACTIN"/>
    <property type="match status" value="1"/>
</dbReference>
<feature type="region of interest" description="Disordered" evidence="2">
    <location>
        <begin position="395"/>
        <end position="457"/>
    </location>
</feature>
<dbReference type="Gene3D" id="3.30.420.40">
    <property type="match status" value="2"/>
</dbReference>
<dbReference type="InterPro" id="IPR004000">
    <property type="entry name" value="Actin"/>
</dbReference>
<reference evidence="3 4" key="1">
    <citation type="submission" date="2017-05" db="EMBL/GenBank/DDBJ databases">
        <title>Draft genome sequence of Elsinoe australis.</title>
        <authorList>
            <person name="Cheng Q."/>
        </authorList>
    </citation>
    <scope>NUCLEOTIDE SEQUENCE [LARGE SCALE GENOMIC DNA]</scope>
    <source>
        <strain evidence="3 4">NL1</strain>
    </source>
</reference>
<dbReference type="EMBL" id="NHZQ01000072">
    <property type="protein sequence ID" value="PSK54822.1"/>
    <property type="molecule type" value="Genomic_DNA"/>
</dbReference>
<evidence type="ECO:0008006" key="5">
    <source>
        <dbReference type="Google" id="ProtNLM"/>
    </source>
</evidence>
<evidence type="ECO:0000313" key="4">
    <source>
        <dbReference type="Proteomes" id="UP000243723"/>
    </source>
</evidence>
<proteinExistence type="inferred from homology"/>
<evidence type="ECO:0000256" key="2">
    <source>
        <dbReference type="SAM" id="MobiDB-lite"/>
    </source>
</evidence>